<dbReference type="Pfam" id="PF13279">
    <property type="entry name" value="4HBT_2"/>
    <property type="match status" value="1"/>
</dbReference>
<comment type="caution">
    <text evidence="2">The sequence shown here is derived from an EMBL/GenBank/DDBJ whole genome shotgun (WGS) entry which is preliminary data.</text>
</comment>
<organism evidence="2 3">
    <name type="scientific">Exophiala viscosa</name>
    <dbReference type="NCBI Taxonomy" id="2486360"/>
    <lineage>
        <taxon>Eukaryota</taxon>
        <taxon>Fungi</taxon>
        <taxon>Dikarya</taxon>
        <taxon>Ascomycota</taxon>
        <taxon>Pezizomycotina</taxon>
        <taxon>Eurotiomycetes</taxon>
        <taxon>Chaetothyriomycetidae</taxon>
        <taxon>Chaetothyriales</taxon>
        <taxon>Herpotrichiellaceae</taxon>
        <taxon>Exophiala</taxon>
    </lineage>
</organism>
<name>A0AAN6DXS1_9EURO</name>
<dbReference type="InterPro" id="IPR029069">
    <property type="entry name" value="HotDog_dom_sf"/>
</dbReference>
<accession>A0AAN6DXS1</accession>
<dbReference type="CDD" id="cd00586">
    <property type="entry name" value="4HBT"/>
    <property type="match status" value="1"/>
</dbReference>
<sequence>MTFLSWPLLASLPLVVFLVINLKAIPLVWHFRLFTFLLQSRSWLRPSQVQDGTLVGKTPVLFQPLILHSRSPLLEIDYYLHKSNATFFSDVDIARSHLVAALMWPLLRRPEAGVLLPSKGADVKSGNQRLAIMLGAVSCSFRREIKPFEKYEVWTRVLAWDDKWVYFVSHFVRAGVVRGRGRFTLQQQRSAVGGQRQRVAKAEVEKAVLATAVSKNVLKLGRTTVRPDDVWKAAGLWPSGGNKDALDRVEKARLRGLQALAESKDGAALHGLFGDLVDHEDGVAALGEYHDIFAWA</sequence>
<gene>
    <name evidence="2" type="ORF">EDD36DRAFT_264187</name>
</gene>
<evidence type="ECO:0008006" key="4">
    <source>
        <dbReference type="Google" id="ProtNLM"/>
    </source>
</evidence>
<dbReference type="AlphaFoldDB" id="A0AAN6DXS1"/>
<dbReference type="EMBL" id="MU404354">
    <property type="protein sequence ID" value="KAI1613398.1"/>
    <property type="molecule type" value="Genomic_DNA"/>
</dbReference>
<evidence type="ECO:0000313" key="2">
    <source>
        <dbReference type="EMBL" id="KAI1613398.1"/>
    </source>
</evidence>
<dbReference type="SUPFAM" id="SSF54637">
    <property type="entry name" value="Thioesterase/thiol ester dehydrase-isomerase"/>
    <property type="match status" value="1"/>
</dbReference>
<proteinExistence type="inferred from homology"/>
<evidence type="ECO:0000256" key="1">
    <source>
        <dbReference type="ARBA" id="ARBA00038476"/>
    </source>
</evidence>
<dbReference type="Proteomes" id="UP001203852">
    <property type="component" value="Unassembled WGS sequence"/>
</dbReference>
<evidence type="ECO:0000313" key="3">
    <source>
        <dbReference type="Proteomes" id="UP001203852"/>
    </source>
</evidence>
<dbReference type="PANTHER" id="PTHR12475:SF4">
    <property type="entry name" value="PROTEIN THEM6"/>
    <property type="match status" value="1"/>
</dbReference>
<dbReference type="PANTHER" id="PTHR12475">
    <property type="match status" value="1"/>
</dbReference>
<dbReference type="InterPro" id="IPR051490">
    <property type="entry name" value="THEM6_lcsJ_thioesterase"/>
</dbReference>
<comment type="similarity">
    <text evidence="1">Belongs to the lcsJ thioesterase family.</text>
</comment>
<keyword evidence="3" id="KW-1185">Reference proteome</keyword>
<dbReference type="Gene3D" id="3.10.129.10">
    <property type="entry name" value="Hotdog Thioesterase"/>
    <property type="match status" value="1"/>
</dbReference>
<reference evidence="2" key="1">
    <citation type="journal article" date="2022" name="bioRxiv">
        <title>Deciphering the potential niche of two novel black yeast fungi from a biological soil crust based on their genomes, phenotypes, and melanin regulation.</title>
        <authorList>
            <consortium name="DOE Joint Genome Institute"/>
            <person name="Carr E.C."/>
            <person name="Barton Q."/>
            <person name="Grambo S."/>
            <person name="Sullivan M."/>
            <person name="Renfro C.M."/>
            <person name="Kuo A."/>
            <person name="Pangilinan J."/>
            <person name="Lipzen A."/>
            <person name="Keymanesh K."/>
            <person name="Savage E."/>
            <person name="Barry K."/>
            <person name="Grigoriev I.V."/>
            <person name="Riekhof W.R."/>
            <person name="Harris S.S."/>
        </authorList>
    </citation>
    <scope>NUCLEOTIDE SEQUENCE</scope>
    <source>
        <strain evidence="2">JF 03-4F</strain>
    </source>
</reference>
<protein>
    <recommendedName>
        <fullName evidence="4">Thioesterase atnL</fullName>
    </recommendedName>
</protein>